<evidence type="ECO:0000256" key="2">
    <source>
        <dbReference type="PIRSR" id="PIRSR605754-1"/>
    </source>
</evidence>
<feature type="active site" description="Proton donor/acceptor" evidence="2">
    <location>
        <position position="188"/>
    </location>
</feature>
<evidence type="ECO:0000256" key="1">
    <source>
        <dbReference type="ARBA" id="ARBA00022801"/>
    </source>
</evidence>
<dbReference type="InterPro" id="IPR023365">
    <property type="entry name" value="Sortase_dom-sf"/>
</dbReference>
<dbReference type="Gene3D" id="2.40.260.10">
    <property type="entry name" value="Sortase"/>
    <property type="match status" value="1"/>
</dbReference>
<dbReference type="GO" id="GO:0016787">
    <property type="term" value="F:hydrolase activity"/>
    <property type="evidence" value="ECO:0007669"/>
    <property type="project" value="UniProtKB-KW"/>
</dbReference>
<sequence length="368" mass="42206">MKYKRILEKKEMRKKIVGWIVISMGVGMLILPDYENWKADCQEQARILAFLQKNTPEDCSNGMQEEEITRKNQSSEAEPIVPEETSENQGGIFPRDETVRIEILAYNEKLASGGQREVFTAENITKAPAFLNRYCDDMFGYIEIPKIDCRISLYLGSSDQHMDLGAAVLGGTSLPVGGQNTNCVIAGHRGWKHRAYFKRIEELEPGDEVLVTNPWQCLHYRVAYTEIILPTDSEKLEIQDGNDMITLLTCHPYRSGGKYRYIVYCFRSDGEQKLSSELPGTGNEQNLLRREEMQTAKDSGEDLTSVADIGRESAFRRAGKMLVFILLIVLCMWKGRPVFQKCRYRTEQEHMERKKGGYFAQQKKDKKR</sequence>
<proteinExistence type="predicted"/>
<feature type="active site" description="Acyl-thioester intermediate" evidence="2">
    <location>
        <position position="250"/>
    </location>
</feature>
<dbReference type="Proteomes" id="UP000095492">
    <property type="component" value="Unassembled WGS sequence"/>
</dbReference>
<dbReference type="STRING" id="39490.ERS852448_01691"/>
<dbReference type="AlphaFoldDB" id="A0A173TVZ2"/>
<evidence type="ECO:0000313" key="4">
    <source>
        <dbReference type="EMBL" id="CUN06267.1"/>
    </source>
</evidence>
<dbReference type="GeneID" id="97391810"/>
<name>A0A173TVZ2_EUBRA</name>
<dbReference type="OrthoDB" id="1648028at2"/>
<reference evidence="4 5" key="1">
    <citation type="submission" date="2015-09" db="EMBL/GenBank/DDBJ databases">
        <authorList>
            <consortium name="Pathogen Informatics"/>
        </authorList>
    </citation>
    <scope>NUCLEOTIDE SEQUENCE [LARGE SCALE GENOMIC DNA]</scope>
    <source>
        <strain evidence="4 5">2789STDY5608891</strain>
    </source>
</reference>
<keyword evidence="1" id="KW-0378">Hydrolase</keyword>
<dbReference type="CDD" id="cd05827">
    <property type="entry name" value="Sortase_C"/>
    <property type="match status" value="1"/>
</dbReference>
<dbReference type="RefSeq" id="WP_055290307.1">
    <property type="nucleotide sequence ID" value="NZ_CP173382.1"/>
</dbReference>
<organism evidence="4 5">
    <name type="scientific">Eubacterium ramulus</name>
    <dbReference type="NCBI Taxonomy" id="39490"/>
    <lineage>
        <taxon>Bacteria</taxon>
        <taxon>Bacillati</taxon>
        <taxon>Bacillota</taxon>
        <taxon>Clostridia</taxon>
        <taxon>Eubacteriales</taxon>
        <taxon>Eubacteriaceae</taxon>
        <taxon>Eubacterium</taxon>
    </lineage>
</organism>
<feature type="region of interest" description="Disordered" evidence="3">
    <location>
        <begin position="60"/>
        <end position="91"/>
    </location>
</feature>
<dbReference type="InterPro" id="IPR042002">
    <property type="entry name" value="Sortase_C"/>
</dbReference>
<dbReference type="NCBIfam" id="TIGR01076">
    <property type="entry name" value="sortase_fam"/>
    <property type="match status" value="1"/>
</dbReference>
<dbReference type="InterPro" id="IPR005754">
    <property type="entry name" value="Sortase"/>
</dbReference>
<evidence type="ECO:0000313" key="5">
    <source>
        <dbReference type="Proteomes" id="UP000095492"/>
    </source>
</evidence>
<dbReference type="SUPFAM" id="SSF63817">
    <property type="entry name" value="Sortase"/>
    <property type="match status" value="1"/>
</dbReference>
<accession>A0A173TVZ2</accession>
<protein>
    <submittedName>
        <fullName evidence="4">Sortase (Surface protein transpeptidase)</fullName>
    </submittedName>
</protein>
<gene>
    <name evidence="4" type="ORF">ERS852448_01691</name>
</gene>
<evidence type="ECO:0000256" key="3">
    <source>
        <dbReference type="SAM" id="MobiDB-lite"/>
    </source>
</evidence>
<dbReference type="Pfam" id="PF04203">
    <property type="entry name" value="Sortase"/>
    <property type="match status" value="1"/>
</dbReference>
<dbReference type="EMBL" id="CYYA01000010">
    <property type="protein sequence ID" value="CUN06267.1"/>
    <property type="molecule type" value="Genomic_DNA"/>
</dbReference>